<dbReference type="InterPro" id="IPR051834">
    <property type="entry name" value="RING_finger_E3_ligase"/>
</dbReference>
<dbReference type="SMART" id="SM00184">
    <property type="entry name" value="RING"/>
    <property type="match status" value="1"/>
</dbReference>
<evidence type="ECO:0000256" key="2">
    <source>
        <dbReference type="ARBA" id="ARBA00022771"/>
    </source>
</evidence>
<dbReference type="GO" id="GO:0005634">
    <property type="term" value="C:nucleus"/>
    <property type="evidence" value="ECO:0007669"/>
    <property type="project" value="TreeGrafter"/>
</dbReference>
<dbReference type="PROSITE" id="PS50089">
    <property type="entry name" value="ZF_RING_2"/>
    <property type="match status" value="1"/>
</dbReference>
<evidence type="ECO:0000256" key="3">
    <source>
        <dbReference type="ARBA" id="ARBA00022833"/>
    </source>
</evidence>
<feature type="domain" description="RING-type" evidence="5">
    <location>
        <begin position="54"/>
        <end position="96"/>
    </location>
</feature>
<dbReference type="InterPro" id="IPR013083">
    <property type="entry name" value="Znf_RING/FYVE/PHD"/>
</dbReference>
<dbReference type="Gene3D" id="3.30.40.10">
    <property type="entry name" value="Zinc/RING finger domain, C3HC4 (zinc finger)"/>
    <property type="match status" value="1"/>
</dbReference>
<evidence type="ECO:0000256" key="1">
    <source>
        <dbReference type="ARBA" id="ARBA00022723"/>
    </source>
</evidence>
<evidence type="ECO:0000256" key="4">
    <source>
        <dbReference type="PROSITE-ProRule" id="PRU00175"/>
    </source>
</evidence>
<dbReference type="InterPro" id="IPR001841">
    <property type="entry name" value="Znf_RING"/>
</dbReference>
<sequence length="140" mass="15484">MGAVFLSLLLGSRARTKRAKLAERLPVSVYSPNKRRCSREPQDVSSDAGSGQMCVICQEDYMDGEAVKTLPCHHSFHDACVSRWLVEEKSSCPLCKRRIAASASDEEEVGADVFLSHRATAGQGRASRELSFSREFSTTW</sequence>
<evidence type="ECO:0000313" key="6">
    <source>
        <dbReference type="EnsemblProtists" id="EOD32054"/>
    </source>
</evidence>
<dbReference type="PaxDb" id="2903-EOD32054"/>
<dbReference type="EnsemblProtists" id="EOD32054">
    <property type="protein sequence ID" value="EOD32054"/>
    <property type="gene ID" value="EMIHUDRAFT_202611"/>
</dbReference>
<dbReference type="RefSeq" id="XP_005784483.1">
    <property type="nucleotide sequence ID" value="XM_005784426.1"/>
</dbReference>
<dbReference type="GeneID" id="17277326"/>
<keyword evidence="3" id="KW-0862">Zinc</keyword>
<dbReference type="Proteomes" id="UP000013827">
    <property type="component" value="Unassembled WGS sequence"/>
</dbReference>
<dbReference type="PANTHER" id="PTHR45931">
    <property type="entry name" value="SI:CH211-59O9.10"/>
    <property type="match status" value="1"/>
</dbReference>
<organism evidence="6 7">
    <name type="scientific">Emiliania huxleyi (strain CCMP1516)</name>
    <dbReference type="NCBI Taxonomy" id="280463"/>
    <lineage>
        <taxon>Eukaryota</taxon>
        <taxon>Haptista</taxon>
        <taxon>Haptophyta</taxon>
        <taxon>Prymnesiophyceae</taxon>
        <taxon>Isochrysidales</taxon>
        <taxon>Noelaerhabdaceae</taxon>
        <taxon>Emiliania</taxon>
    </lineage>
</organism>
<dbReference type="AlphaFoldDB" id="A0A0D3K8G9"/>
<dbReference type="PANTHER" id="PTHR45931:SF16">
    <property type="entry name" value="RING_U-BOX SUPERFAMILY PROTEIN"/>
    <property type="match status" value="1"/>
</dbReference>
<dbReference type="SUPFAM" id="SSF57850">
    <property type="entry name" value="RING/U-box"/>
    <property type="match status" value="1"/>
</dbReference>
<keyword evidence="1" id="KW-0479">Metal-binding</keyword>
<evidence type="ECO:0000259" key="5">
    <source>
        <dbReference type="PROSITE" id="PS50089"/>
    </source>
</evidence>
<dbReference type="GO" id="GO:0006511">
    <property type="term" value="P:ubiquitin-dependent protein catabolic process"/>
    <property type="evidence" value="ECO:0007669"/>
    <property type="project" value="TreeGrafter"/>
</dbReference>
<evidence type="ECO:0000313" key="7">
    <source>
        <dbReference type="Proteomes" id="UP000013827"/>
    </source>
</evidence>
<dbReference type="HOGENOM" id="CLU_1838941_0_0_1"/>
<proteinExistence type="predicted"/>
<dbReference type="GO" id="GO:0008270">
    <property type="term" value="F:zinc ion binding"/>
    <property type="evidence" value="ECO:0007669"/>
    <property type="project" value="UniProtKB-KW"/>
</dbReference>
<dbReference type="Pfam" id="PF13639">
    <property type="entry name" value="zf-RING_2"/>
    <property type="match status" value="1"/>
</dbReference>
<dbReference type="eggNOG" id="KOG4628">
    <property type="taxonomic scope" value="Eukaryota"/>
</dbReference>
<dbReference type="GO" id="GO:0061630">
    <property type="term" value="F:ubiquitin protein ligase activity"/>
    <property type="evidence" value="ECO:0007669"/>
    <property type="project" value="TreeGrafter"/>
</dbReference>
<accession>A0A0D3K8G9</accession>
<protein>
    <recommendedName>
        <fullName evidence="5">RING-type domain-containing protein</fullName>
    </recommendedName>
</protein>
<dbReference type="CDD" id="cd16448">
    <property type="entry name" value="RING-H2"/>
    <property type="match status" value="1"/>
</dbReference>
<reference evidence="7" key="1">
    <citation type="journal article" date="2013" name="Nature">
        <title>Pan genome of the phytoplankton Emiliania underpins its global distribution.</title>
        <authorList>
            <person name="Read B.A."/>
            <person name="Kegel J."/>
            <person name="Klute M.J."/>
            <person name="Kuo A."/>
            <person name="Lefebvre S.C."/>
            <person name="Maumus F."/>
            <person name="Mayer C."/>
            <person name="Miller J."/>
            <person name="Monier A."/>
            <person name="Salamov A."/>
            <person name="Young J."/>
            <person name="Aguilar M."/>
            <person name="Claverie J.M."/>
            <person name="Frickenhaus S."/>
            <person name="Gonzalez K."/>
            <person name="Herman E.K."/>
            <person name="Lin Y.C."/>
            <person name="Napier J."/>
            <person name="Ogata H."/>
            <person name="Sarno A.F."/>
            <person name="Shmutz J."/>
            <person name="Schroeder D."/>
            <person name="de Vargas C."/>
            <person name="Verret F."/>
            <person name="von Dassow P."/>
            <person name="Valentin K."/>
            <person name="Van de Peer Y."/>
            <person name="Wheeler G."/>
            <person name="Dacks J.B."/>
            <person name="Delwiche C.F."/>
            <person name="Dyhrman S.T."/>
            <person name="Glockner G."/>
            <person name="John U."/>
            <person name="Richards T."/>
            <person name="Worden A.Z."/>
            <person name="Zhang X."/>
            <person name="Grigoriev I.V."/>
            <person name="Allen A.E."/>
            <person name="Bidle K."/>
            <person name="Borodovsky M."/>
            <person name="Bowler C."/>
            <person name="Brownlee C."/>
            <person name="Cock J.M."/>
            <person name="Elias M."/>
            <person name="Gladyshev V.N."/>
            <person name="Groth M."/>
            <person name="Guda C."/>
            <person name="Hadaegh A."/>
            <person name="Iglesias-Rodriguez M.D."/>
            <person name="Jenkins J."/>
            <person name="Jones B.M."/>
            <person name="Lawson T."/>
            <person name="Leese F."/>
            <person name="Lindquist E."/>
            <person name="Lobanov A."/>
            <person name="Lomsadze A."/>
            <person name="Malik S.B."/>
            <person name="Marsh M.E."/>
            <person name="Mackinder L."/>
            <person name="Mock T."/>
            <person name="Mueller-Roeber B."/>
            <person name="Pagarete A."/>
            <person name="Parker M."/>
            <person name="Probert I."/>
            <person name="Quesneville H."/>
            <person name="Raines C."/>
            <person name="Rensing S.A."/>
            <person name="Riano-Pachon D.M."/>
            <person name="Richier S."/>
            <person name="Rokitta S."/>
            <person name="Shiraiwa Y."/>
            <person name="Soanes D.M."/>
            <person name="van der Giezen M."/>
            <person name="Wahlund T.M."/>
            <person name="Williams B."/>
            <person name="Wilson W."/>
            <person name="Wolfe G."/>
            <person name="Wurch L.L."/>
        </authorList>
    </citation>
    <scope>NUCLEOTIDE SEQUENCE</scope>
</reference>
<name>A0A0D3K8G9_EMIH1</name>
<keyword evidence="7" id="KW-1185">Reference proteome</keyword>
<keyword evidence="2 4" id="KW-0863">Zinc-finger</keyword>
<dbReference type="KEGG" id="ehx:EMIHUDRAFT_202611"/>
<reference evidence="6" key="2">
    <citation type="submission" date="2024-10" db="UniProtKB">
        <authorList>
            <consortium name="EnsemblProtists"/>
        </authorList>
    </citation>
    <scope>IDENTIFICATION</scope>
</reference>